<dbReference type="InterPro" id="IPR015353">
    <property type="entry name" value="Rubisco_LSMT_subst-bd"/>
</dbReference>
<evidence type="ECO:0000259" key="4">
    <source>
        <dbReference type="PROSITE" id="PS50280"/>
    </source>
</evidence>
<dbReference type="OrthoDB" id="341421at2759"/>
<dbReference type="InterPro" id="IPR036464">
    <property type="entry name" value="Rubisco_LSMT_subst-bd_sf"/>
</dbReference>
<dbReference type="RefSeq" id="XP_001224775.1">
    <property type="nucleotide sequence ID" value="XM_001224774.1"/>
</dbReference>
<evidence type="ECO:0000313" key="6">
    <source>
        <dbReference type="Proteomes" id="UP000001056"/>
    </source>
</evidence>
<dbReference type="HOGENOM" id="CLU_587389_0_0_1"/>
<evidence type="ECO:0000256" key="1">
    <source>
        <dbReference type="ARBA" id="ARBA00022603"/>
    </source>
</evidence>
<evidence type="ECO:0000256" key="3">
    <source>
        <dbReference type="ARBA" id="ARBA00022691"/>
    </source>
</evidence>
<keyword evidence="2" id="KW-0808">Transferase</keyword>
<dbReference type="GO" id="GO:0032259">
    <property type="term" value="P:methylation"/>
    <property type="evidence" value="ECO:0007669"/>
    <property type="project" value="UniProtKB-KW"/>
</dbReference>
<dbReference type="PANTHER" id="PTHR13271:SF34">
    <property type="entry name" value="N-LYSINE METHYLTRANSFERASE SETD6"/>
    <property type="match status" value="1"/>
</dbReference>
<dbReference type="Gene3D" id="3.90.1420.10">
    <property type="entry name" value="Rubisco LSMT, substrate-binding domain"/>
    <property type="match status" value="1"/>
</dbReference>
<dbReference type="GO" id="GO:0016279">
    <property type="term" value="F:protein-lysine N-methyltransferase activity"/>
    <property type="evidence" value="ECO:0007669"/>
    <property type="project" value="TreeGrafter"/>
</dbReference>
<dbReference type="STRING" id="306901.Q2GY35"/>
<dbReference type="InterPro" id="IPR046341">
    <property type="entry name" value="SET_dom_sf"/>
</dbReference>
<dbReference type="Pfam" id="PF09273">
    <property type="entry name" value="Rubis-subs-bind"/>
    <property type="match status" value="1"/>
</dbReference>
<dbReference type="EMBL" id="CH408033">
    <property type="protein sequence ID" value="EAQ85866.1"/>
    <property type="molecule type" value="Genomic_DNA"/>
</dbReference>
<gene>
    <name evidence="5" type="ORF">CHGG_07119</name>
</gene>
<dbReference type="InterPro" id="IPR050600">
    <property type="entry name" value="SETD3_SETD6_MTase"/>
</dbReference>
<dbReference type="CDD" id="cd10527">
    <property type="entry name" value="SET_LSMT"/>
    <property type="match status" value="1"/>
</dbReference>
<dbReference type="GO" id="GO:0005634">
    <property type="term" value="C:nucleus"/>
    <property type="evidence" value="ECO:0007669"/>
    <property type="project" value="TreeGrafter"/>
</dbReference>
<name>Q2GY35_CHAGB</name>
<proteinExistence type="predicted"/>
<dbReference type="PROSITE" id="PS50280">
    <property type="entry name" value="SET"/>
    <property type="match status" value="1"/>
</dbReference>
<dbReference type="Gene3D" id="3.90.1410.10">
    <property type="entry name" value="set domain protein methyltransferase, domain 1"/>
    <property type="match status" value="1"/>
</dbReference>
<sequence length="555" mass="60883">MTLGQADGDHTRWSYGPRLARLCVLSFTSFPAVSGRNLQNGSSVLVPTQNLELGVPGVVTLGPQGSSNGSGPTMTEALSTHLPRPKSMESWLKSCGAVGLDDLELADFPVTGRGVKTLRRFKKGERILTIPSGILWTVEHAYADPLVGPVLRSARPPLSVEDTLATYILFIRSRESGYDGLRSHVAAFPTSYPSSIFFAEEELEVCAGTSLYTITKKLDRSIEDDYRTLVVRVLAQSRDLFPLDKFSIEDYKWALCTVWSRAMDFVLPDGNSIRLVAPFADMLNHSSEVEPCHIYDASSGNLSVLAGKDYEAGDQAFIYYGSIPNSRLLRLYGFVMPGNPNDSYDLVISTHPSAPFFERKQKLWASAGLDSACTISLTLTDPLPKNVLRYLRIQRLDESDFAAIAHRQLAAADEKINDSNEVEVLRFLVESFCQLLDGFGTQLEKLEAQLAEGVYPSGGNAWAAAHVNLGEQRVLRLARKRAEDLLSAVESGSGDVRGSLPVMARCVNCEAVSAQLMLCGRCKGHSVLRAGVPGHSLHKAQGNMSSYRFQEWLLR</sequence>
<dbReference type="SUPFAM" id="SSF81822">
    <property type="entry name" value="RuBisCo LSMT C-terminal, substrate-binding domain"/>
    <property type="match status" value="1"/>
</dbReference>
<dbReference type="GeneID" id="4393372"/>
<protein>
    <recommendedName>
        <fullName evidence="4">SET domain-containing protein</fullName>
    </recommendedName>
</protein>
<evidence type="ECO:0000256" key="2">
    <source>
        <dbReference type="ARBA" id="ARBA00022679"/>
    </source>
</evidence>
<dbReference type="InterPro" id="IPR001214">
    <property type="entry name" value="SET_dom"/>
</dbReference>
<keyword evidence="1" id="KW-0489">Methyltransferase</keyword>
<organism evidence="5 6">
    <name type="scientific">Chaetomium globosum (strain ATCC 6205 / CBS 148.51 / DSM 1962 / NBRC 6347 / NRRL 1970)</name>
    <name type="common">Soil fungus</name>
    <dbReference type="NCBI Taxonomy" id="306901"/>
    <lineage>
        <taxon>Eukaryota</taxon>
        <taxon>Fungi</taxon>
        <taxon>Dikarya</taxon>
        <taxon>Ascomycota</taxon>
        <taxon>Pezizomycotina</taxon>
        <taxon>Sordariomycetes</taxon>
        <taxon>Sordariomycetidae</taxon>
        <taxon>Sordariales</taxon>
        <taxon>Chaetomiaceae</taxon>
        <taxon>Chaetomium</taxon>
    </lineage>
</organism>
<evidence type="ECO:0000313" key="5">
    <source>
        <dbReference type="EMBL" id="EAQ85866.1"/>
    </source>
</evidence>
<dbReference type="OMA" id="QHIDGIF"/>
<dbReference type="Proteomes" id="UP000001056">
    <property type="component" value="Unassembled WGS sequence"/>
</dbReference>
<dbReference type="InParanoid" id="Q2GY35"/>
<reference evidence="6" key="1">
    <citation type="journal article" date="2015" name="Genome Announc.">
        <title>Draft genome sequence of the cellulolytic fungus Chaetomium globosum.</title>
        <authorList>
            <person name="Cuomo C.A."/>
            <person name="Untereiner W.A."/>
            <person name="Ma L.-J."/>
            <person name="Grabherr M."/>
            <person name="Birren B.W."/>
        </authorList>
    </citation>
    <scope>NUCLEOTIDE SEQUENCE [LARGE SCALE GENOMIC DNA]</scope>
    <source>
        <strain evidence="6">ATCC 6205 / CBS 148.51 / DSM 1962 / NBRC 6347 / NRRL 1970</strain>
    </source>
</reference>
<accession>Q2GY35</accession>
<feature type="domain" description="SET" evidence="4">
    <location>
        <begin position="101"/>
        <end position="321"/>
    </location>
</feature>
<dbReference type="PANTHER" id="PTHR13271">
    <property type="entry name" value="UNCHARACTERIZED PUTATIVE METHYLTRANSFERASE"/>
    <property type="match status" value="1"/>
</dbReference>
<dbReference type="SUPFAM" id="SSF82199">
    <property type="entry name" value="SET domain"/>
    <property type="match status" value="1"/>
</dbReference>
<keyword evidence="3" id="KW-0949">S-adenosyl-L-methionine</keyword>
<dbReference type="VEuPathDB" id="FungiDB:CHGG_07119"/>
<keyword evidence="6" id="KW-1185">Reference proteome</keyword>
<dbReference type="AlphaFoldDB" id="Q2GY35"/>
<dbReference type="eggNOG" id="KOG1337">
    <property type="taxonomic scope" value="Eukaryota"/>
</dbReference>